<dbReference type="Proteomes" id="UP000178170">
    <property type="component" value="Unassembled WGS sequence"/>
</dbReference>
<dbReference type="GO" id="GO:0008934">
    <property type="term" value="F:inositol monophosphate 1-phosphatase activity"/>
    <property type="evidence" value="ECO:0007669"/>
    <property type="project" value="TreeGrafter"/>
</dbReference>
<evidence type="ECO:0008006" key="6">
    <source>
        <dbReference type="Google" id="ProtNLM"/>
    </source>
</evidence>
<dbReference type="GO" id="GO:0046872">
    <property type="term" value="F:metal ion binding"/>
    <property type="evidence" value="ECO:0007669"/>
    <property type="project" value="UniProtKB-KW"/>
</dbReference>
<feature type="binding site" evidence="3">
    <location>
        <position position="83"/>
    </location>
    <ligand>
        <name>Mg(2+)</name>
        <dbReference type="ChEBI" id="CHEBI:18420"/>
        <label>1</label>
        <note>catalytic</note>
    </ligand>
</feature>
<dbReference type="EMBL" id="MHTS01000016">
    <property type="protein sequence ID" value="OHA64433.1"/>
    <property type="molecule type" value="Genomic_DNA"/>
</dbReference>
<dbReference type="InterPro" id="IPR000760">
    <property type="entry name" value="Inositol_monophosphatase-like"/>
</dbReference>
<comment type="cofactor">
    <cofactor evidence="3">
        <name>Mg(2+)</name>
        <dbReference type="ChEBI" id="CHEBI:18420"/>
    </cofactor>
</comment>
<dbReference type="GO" id="GO:0006020">
    <property type="term" value="P:inositol metabolic process"/>
    <property type="evidence" value="ECO:0007669"/>
    <property type="project" value="TreeGrafter"/>
</dbReference>
<evidence type="ECO:0000256" key="2">
    <source>
        <dbReference type="ARBA" id="ARBA00022842"/>
    </source>
</evidence>
<feature type="binding site" evidence="3">
    <location>
        <position position="205"/>
    </location>
    <ligand>
        <name>Mg(2+)</name>
        <dbReference type="ChEBI" id="CHEBI:18420"/>
        <label>1</label>
        <note>catalytic</note>
    </ligand>
</feature>
<dbReference type="InterPro" id="IPR020550">
    <property type="entry name" value="Inositol_monophosphatase_CS"/>
</dbReference>
<organism evidence="4 5">
    <name type="scientific">Candidatus Wildermuthbacteria bacterium RIFCSPHIGHO2_01_FULL_48_27b</name>
    <dbReference type="NCBI Taxonomy" id="1802447"/>
    <lineage>
        <taxon>Bacteria</taxon>
        <taxon>Candidatus Wildermuthiibacteriota</taxon>
    </lineage>
</organism>
<gene>
    <name evidence="4" type="ORF">A2843_01990</name>
</gene>
<evidence type="ECO:0000256" key="1">
    <source>
        <dbReference type="ARBA" id="ARBA00022723"/>
    </source>
</evidence>
<evidence type="ECO:0000313" key="4">
    <source>
        <dbReference type="EMBL" id="OHA64433.1"/>
    </source>
</evidence>
<proteinExistence type="predicted"/>
<dbReference type="GO" id="GO:0007165">
    <property type="term" value="P:signal transduction"/>
    <property type="evidence" value="ECO:0007669"/>
    <property type="project" value="TreeGrafter"/>
</dbReference>
<protein>
    <recommendedName>
        <fullName evidence="6">Inositol-phosphate phosphatase</fullName>
    </recommendedName>
</protein>
<dbReference type="Gene3D" id="3.30.540.10">
    <property type="entry name" value="Fructose-1,6-Bisphosphatase, subunit A, domain 1"/>
    <property type="match status" value="1"/>
</dbReference>
<dbReference type="GO" id="GO:0046854">
    <property type="term" value="P:phosphatidylinositol phosphate biosynthetic process"/>
    <property type="evidence" value="ECO:0007669"/>
    <property type="project" value="InterPro"/>
</dbReference>
<dbReference type="Gene3D" id="3.40.190.80">
    <property type="match status" value="1"/>
</dbReference>
<feature type="binding site" evidence="3">
    <location>
        <position position="84"/>
    </location>
    <ligand>
        <name>Mg(2+)</name>
        <dbReference type="ChEBI" id="CHEBI:18420"/>
        <label>1</label>
        <note>catalytic</note>
    </ligand>
</feature>
<dbReference type="Pfam" id="PF00459">
    <property type="entry name" value="Inositol_P"/>
    <property type="match status" value="1"/>
</dbReference>
<evidence type="ECO:0000256" key="3">
    <source>
        <dbReference type="PIRSR" id="PIRSR600760-2"/>
    </source>
</evidence>
<keyword evidence="1 3" id="KW-0479">Metal-binding</keyword>
<sequence length="260" mass="28395">MLDYIELGTLIAQEAGAIMRKYFRAGKVETYWKADDAPVSQADTEINSLVLERLHRELPQFSLIGEEESLPQESEYAAVFDPLDGTLGFTHGVPTFVFSLAFCHKGNPFACVVYDPVLDRMFTAEKGKGALLNGERIRVNQKGLEASTVVGMAWAKTQGDLAEVQRCLIEKSVFVLQYASSVYTGCLVASGMFAASIYPVKYPWDAASVKLLVEEAGGRATSITGKNQRYDKAVKGILAANPVIFDALLSLVKEKAIITP</sequence>
<dbReference type="PANTHER" id="PTHR20854:SF4">
    <property type="entry name" value="INOSITOL-1-MONOPHOSPHATASE-RELATED"/>
    <property type="match status" value="1"/>
</dbReference>
<keyword evidence="2 3" id="KW-0460">Magnesium</keyword>
<dbReference type="AlphaFoldDB" id="A0A1G2QVA9"/>
<feature type="binding site" evidence="3">
    <location>
        <position position="81"/>
    </location>
    <ligand>
        <name>Mg(2+)</name>
        <dbReference type="ChEBI" id="CHEBI:18420"/>
        <label>1</label>
        <note>catalytic</note>
    </ligand>
</feature>
<dbReference type="PROSITE" id="PS00630">
    <property type="entry name" value="IMP_2"/>
    <property type="match status" value="1"/>
</dbReference>
<reference evidence="4 5" key="1">
    <citation type="journal article" date="2016" name="Nat. Commun.">
        <title>Thousands of microbial genomes shed light on interconnected biogeochemical processes in an aquifer system.</title>
        <authorList>
            <person name="Anantharaman K."/>
            <person name="Brown C.T."/>
            <person name="Hug L.A."/>
            <person name="Sharon I."/>
            <person name="Castelle C.J."/>
            <person name="Probst A.J."/>
            <person name="Thomas B.C."/>
            <person name="Singh A."/>
            <person name="Wilkins M.J."/>
            <person name="Karaoz U."/>
            <person name="Brodie E.L."/>
            <person name="Williams K.H."/>
            <person name="Hubbard S.S."/>
            <person name="Banfield J.F."/>
        </authorList>
    </citation>
    <scope>NUCLEOTIDE SEQUENCE [LARGE SCALE GENOMIC DNA]</scope>
</reference>
<dbReference type="PRINTS" id="PR00377">
    <property type="entry name" value="IMPHPHTASES"/>
</dbReference>
<dbReference type="PANTHER" id="PTHR20854">
    <property type="entry name" value="INOSITOL MONOPHOSPHATASE"/>
    <property type="match status" value="1"/>
</dbReference>
<dbReference type="SUPFAM" id="SSF56655">
    <property type="entry name" value="Carbohydrate phosphatase"/>
    <property type="match status" value="1"/>
</dbReference>
<name>A0A1G2QVA9_9BACT</name>
<evidence type="ECO:0000313" key="5">
    <source>
        <dbReference type="Proteomes" id="UP000178170"/>
    </source>
</evidence>
<accession>A0A1G2QVA9</accession>
<comment type="caution">
    <text evidence="4">The sequence shown here is derived from an EMBL/GenBank/DDBJ whole genome shotgun (WGS) entry which is preliminary data.</text>
</comment>
<feature type="binding site" evidence="3">
    <location>
        <position position="66"/>
    </location>
    <ligand>
        <name>Mg(2+)</name>
        <dbReference type="ChEBI" id="CHEBI:18420"/>
        <label>1</label>
        <note>catalytic</note>
    </ligand>
</feature>